<evidence type="ECO:0000256" key="4">
    <source>
        <dbReference type="ARBA" id="ARBA00022676"/>
    </source>
</evidence>
<evidence type="ECO:0000256" key="2">
    <source>
        <dbReference type="ARBA" id="ARBA00004687"/>
    </source>
</evidence>
<dbReference type="GO" id="GO:0005789">
    <property type="term" value="C:endoplasmic reticulum membrane"/>
    <property type="evidence" value="ECO:0007669"/>
    <property type="project" value="UniProtKB-SubCell"/>
</dbReference>
<dbReference type="EMBL" id="SDOV01000002">
    <property type="protein sequence ID" value="KAH7644279.1"/>
    <property type="molecule type" value="Genomic_DNA"/>
</dbReference>
<comment type="subcellular location">
    <subcellularLocation>
        <location evidence="1 11">Endoplasmic reticulum membrane</location>
        <topology evidence="1 11">Multi-pass membrane protein</topology>
    </subcellularLocation>
</comment>
<sequence length="546" mass="64472">MKISRLKLLLYFLQILRIVIVFIPQSGYIQPDEFHQFTEPLAERFLRVETLKCWEFTRDQPIRSMIIPQLLIGPMFLAFHRMFSPTSYQSLSSYWILVLPRFIMVLFSFITDIVLKRLVTMINNNSDGHRSSSSSSRTKLYTSLIHSSTYLAFTYYNRTFTNTIETILMALLLLIIFESLQLKRQKYTASSTKIGSILAIGFFNRPTFVIFASVPVIFWICSFSRKQTTTTTTTTKTTAKHRIWSIITKWIRNSFAILQSFLVVSLMFIVGDSIFYNRFDLMTIINDPYDMIQNLVITPWNFIQYNIRPSNLANHGLHPVYFHSLVSMPLMFTLLAVMIYMNLFHNMWKFFRHSSSRRQCLVQIINDFYYGENQFRFRCTLHLTILFLLPLIIPIICLYGDHLARLMEKFQSLLVIWLITQFVLTIFYGWIHQAGIIRSLLYLQNVHHNELIADHMTVADNVQIRLSIHAYPSLRRIFDQTTETSTTTMMKIFLIMPSCYDEMLNKMIIDEQFERLNVTNQQQQIEIELLQREFPNFSAEDLDQCF</sequence>
<dbReference type="GO" id="GO:0000026">
    <property type="term" value="F:alpha-1,2-mannosyltransferase activity"/>
    <property type="evidence" value="ECO:0007669"/>
    <property type="project" value="TreeGrafter"/>
</dbReference>
<keyword evidence="6 11" id="KW-0812">Transmembrane</keyword>
<feature type="transmembrane region" description="Helical" evidence="11">
    <location>
        <begin position="194"/>
        <end position="220"/>
    </location>
</feature>
<dbReference type="PANTHER" id="PTHR22760">
    <property type="entry name" value="GLYCOSYLTRANSFERASE"/>
    <property type="match status" value="1"/>
</dbReference>
<evidence type="ECO:0000256" key="9">
    <source>
        <dbReference type="ARBA" id="ARBA00023136"/>
    </source>
</evidence>
<evidence type="ECO:0000313" key="12">
    <source>
        <dbReference type="EMBL" id="KAH7644279.1"/>
    </source>
</evidence>
<dbReference type="EC" id="2.4.1.-" evidence="11"/>
<reference evidence="12" key="1">
    <citation type="submission" date="2020-06" db="EMBL/GenBank/DDBJ databases">
        <authorList>
            <person name="Ji K."/>
            <person name="Li J."/>
        </authorList>
    </citation>
    <scope>NUCLEOTIDE SEQUENCE</scope>
    <source>
        <strain evidence="12">JKM2019</strain>
        <tissue evidence="12">Whole body</tissue>
    </source>
</reference>
<feature type="transmembrane region" description="Helical" evidence="11">
    <location>
        <begin position="412"/>
        <end position="431"/>
    </location>
</feature>
<keyword evidence="9 11" id="KW-0472">Membrane</keyword>
<comment type="pathway">
    <text evidence="2">Glycolipid biosynthesis; glycosylphosphatidylinositol-anchor biosynthesis.</text>
</comment>
<dbReference type="GO" id="GO:0006506">
    <property type="term" value="P:GPI anchor biosynthetic process"/>
    <property type="evidence" value="ECO:0007669"/>
    <property type="project" value="UniProtKB-KW"/>
</dbReference>
<evidence type="ECO:0000256" key="6">
    <source>
        <dbReference type="ARBA" id="ARBA00022692"/>
    </source>
</evidence>
<keyword evidence="3" id="KW-0337">GPI-anchor biosynthesis</keyword>
<evidence type="ECO:0000256" key="1">
    <source>
        <dbReference type="ARBA" id="ARBA00004477"/>
    </source>
</evidence>
<feature type="transmembrane region" description="Helical" evidence="11">
    <location>
        <begin position="255"/>
        <end position="276"/>
    </location>
</feature>
<reference evidence="12" key="2">
    <citation type="journal article" date="2021" name="World Allergy Organ. J.">
        <title>Chromosome-level assembly of Dermatophagoides farinae genome and transcriptome reveals two novel allergens Der f 37 and Der f 39.</title>
        <authorList>
            <person name="Chen J."/>
            <person name="Cai Z."/>
            <person name="Fan D."/>
            <person name="Hu J."/>
            <person name="Hou Y."/>
            <person name="He Y."/>
            <person name="Zhang Z."/>
            <person name="Zhao Z."/>
            <person name="Gao P."/>
            <person name="Hu W."/>
            <person name="Sun J."/>
            <person name="Li J."/>
            <person name="Ji K."/>
        </authorList>
    </citation>
    <scope>NUCLEOTIDE SEQUENCE</scope>
    <source>
        <strain evidence="12">JKM2019</strain>
    </source>
</reference>
<feature type="transmembrane region" description="Helical" evidence="11">
    <location>
        <begin position="95"/>
        <end position="119"/>
    </location>
</feature>
<comment type="similarity">
    <text evidence="10">Belongs to the glycosyltransferase 22 family. PIGZ subfamily.</text>
</comment>
<evidence type="ECO:0000256" key="3">
    <source>
        <dbReference type="ARBA" id="ARBA00022502"/>
    </source>
</evidence>
<evidence type="ECO:0000256" key="11">
    <source>
        <dbReference type="RuleBase" id="RU363075"/>
    </source>
</evidence>
<keyword evidence="7 11" id="KW-0256">Endoplasmic reticulum</keyword>
<evidence type="ECO:0000256" key="7">
    <source>
        <dbReference type="ARBA" id="ARBA00022824"/>
    </source>
</evidence>
<name>A0A9D4P4K5_DERFA</name>
<dbReference type="Proteomes" id="UP000828236">
    <property type="component" value="Unassembled WGS sequence"/>
</dbReference>
<dbReference type="InterPro" id="IPR005599">
    <property type="entry name" value="GPI_mannosylTrfase"/>
</dbReference>
<protein>
    <recommendedName>
        <fullName evidence="11">Mannosyltransferase</fullName>
        <ecNumber evidence="11">2.4.1.-</ecNumber>
    </recommendedName>
</protein>
<feature type="transmembrane region" description="Helical" evidence="11">
    <location>
        <begin position="320"/>
        <end position="341"/>
    </location>
</feature>
<dbReference type="Pfam" id="PF03901">
    <property type="entry name" value="Glyco_transf_22"/>
    <property type="match status" value="1"/>
</dbReference>
<evidence type="ECO:0000256" key="8">
    <source>
        <dbReference type="ARBA" id="ARBA00022989"/>
    </source>
</evidence>
<accession>A0A9D4P4K5</accession>
<evidence type="ECO:0000256" key="5">
    <source>
        <dbReference type="ARBA" id="ARBA00022679"/>
    </source>
</evidence>
<gene>
    <name evidence="12" type="ORF">HUG17_6641</name>
</gene>
<dbReference type="PANTHER" id="PTHR22760:SF3">
    <property type="entry name" value="GPI MANNOSYLTRANSFERASE 4"/>
    <property type="match status" value="1"/>
</dbReference>
<evidence type="ECO:0000256" key="10">
    <source>
        <dbReference type="ARBA" id="ARBA00038466"/>
    </source>
</evidence>
<comment type="caution">
    <text evidence="12">The sequence shown here is derived from an EMBL/GenBank/DDBJ whole genome shotgun (WGS) entry which is preliminary data.</text>
</comment>
<keyword evidence="5" id="KW-0808">Transferase</keyword>
<proteinExistence type="inferred from homology"/>
<feature type="transmembrane region" description="Helical" evidence="11">
    <location>
        <begin position="381"/>
        <end position="400"/>
    </location>
</feature>
<dbReference type="AlphaFoldDB" id="A0A9D4P4K5"/>
<keyword evidence="8 11" id="KW-1133">Transmembrane helix</keyword>
<keyword evidence="4 11" id="KW-0328">Glycosyltransferase</keyword>
<feature type="transmembrane region" description="Helical" evidence="11">
    <location>
        <begin position="163"/>
        <end position="182"/>
    </location>
</feature>
<organism evidence="12">
    <name type="scientific">Dermatophagoides farinae</name>
    <name type="common">American house dust mite</name>
    <dbReference type="NCBI Taxonomy" id="6954"/>
    <lineage>
        <taxon>Eukaryota</taxon>
        <taxon>Metazoa</taxon>
        <taxon>Ecdysozoa</taxon>
        <taxon>Arthropoda</taxon>
        <taxon>Chelicerata</taxon>
        <taxon>Arachnida</taxon>
        <taxon>Acari</taxon>
        <taxon>Acariformes</taxon>
        <taxon>Sarcoptiformes</taxon>
        <taxon>Astigmata</taxon>
        <taxon>Psoroptidia</taxon>
        <taxon>Analgoidea</taxon>
        <taxon>Pyroglyphidae</taxon>
        <taxon>Dermatophagoidinae</taxon>
        <taxon>Dermatophagoides</taxon>
    </lineage>
</organism>